<reference evidence="2" key="1">
    <citation type="submission" date="2020-10" db="EMBL/GenBank/DDBJ databases">
        <title>Chromosome-scale genome assembly of the Allis shad, Alosa alosa.</title>
        <authorList>
            <person name="Margot Z."/>
            <person name="Christophe K."/>
            <person name="Cabau C."/>
            <person name="Louis A."/>
            <person name="Berthelot C."/>
            <person name="Parey E."/>
            <person name="Roest Crollius H."/>
            <person name="Montfort J."/>
            <person name="Robinson-Rechavi M."/>
            <person name="Bucao C."/>
            <person name="Bouchez O."/>
            <person name="Gislard M."/>
            <person name="Lluch J."/>
            <person name="Milhes M."/>
            <person name="Lampietro C."/>
            <person name="Lopez Roques C."/>
            <person name="Donnadieu C."/>
            <person name="Braasch I."/>
            <person name="Desvignes T."/>
            <person name="Postlethwait J."/>
            <person name="Bobe J."/>
            <person name="Guiguen Y."/>
        </authorList>
    </citation>
    <scope>NUCLEOTIDE SEQUENCE</scope>
    <source>
        <strain evidence="2">M-15738</strain>
        <tissue evidence="2">Blood</tissue>
    </source>
</reference>
<evidence type="ECO:0000313" key="2">
    <source>
        <dbReference type="EMBL" id="KAG5284500.1"/>
    </source>
</evidence>
<name>A0AAV6HBH8_9TELE</name>
<sequence>MEEHTRTFTDVKNAILSAHENSGPRDKMRFYDKWAEQYEEDVALLDYRAPSLATECIASHVQGDRDSAKVLDVACGTGLVSMKLKEKGFQHFSGLDGSEVMLDLSRKTGLYQELWKCLLGLEPLPVQAEAYEVVVIVGALSVGQVPVPVIEEMWRATKPGGHICMTTRANPDNLKYKAELELALDSMVSEGRMIRVAVSEVEEWEKAVQEHETGYIPGAVYLYRKAMALHK</sequence>
<dbReference type="Gene3D" id="3.40.50.150">
    <property type="entry name" value="Vaccinia Virus protein VP39"/>
    <property type="match status" value="1"/>
</dbReference>
<protein>
    <recommendedName>
        <fullName evidence="1">Methyltransferase domain-containing protein</fullName>
    </recommendedName>
</protein>
<dbReference type="Proteomes" id="UP000823561">
    <property type="component" value="Chromosome 2"/>
</dbReference>
<accession>A0AAV6HBH8</accession>
<evidence type="ECO:0000313" key="3">
    <source>
        <dbReference type="Proteomes" id="UP000823561"/>
    </source>
</evidence>
<dbReference type="AlphaFoldDB" id="A0AAV6HBH8"/>
<dbReference type="Pfam" id="PF13649">
    <property type="entry name" value="Methyltransf_25"/>
    <property type="match status" value="1"/>
</dbReference>
<dbReference type="PANTHER" id="PTHR43591">
    <property type="entry name" value="METHYLTRANSFERASE"/>
    <property type="match status" value="1"/>
</dbReference>
<evidence type="ECO:0000259" key="1">
    <source>
        <dbReference type="Pfam" id="PF13649"/>
    </source>
</evidence>
<gene>
    <name evidence="2" type="ORF">AALO_G00027390</name>
</gene>
<dbReference type="CDD" id="cd02440">
    <property type="entry name" value="AdoMet_MTases"/>
    <property type="match status" value="1"/>
</dbReference>
<dbReference type="PANTHER" id="PTHR43591:SF101">
    <property type="entry name" value="METHYLTRANSFERASE-LIKE PROTEIN 27"/>
    <property type="match status" value="1"/>
</dbReference>
<organism evidence="2 3">
    <name type="scientific">Alosa alosa</name>
    <name type="common">allis shad</name>
    <dbReference type="NCBI Taxonomy" id="278164"/>
    <lineage>
        <taxon>Eukaryota</taxon>
        <taxon>Metazoa</taxon>
        <taxon>Chordata</taxon>
        <taxon>Craniata</taxon>
        <taxon>Vertebrata</taxon>
        <taxon>Euteleostomi</taxon>
        <taxon>Actinopterygii</taxon>
        <taxon>Neopterygii</taxon>
        <taxon>Teleostei</taxon>
        <taxon>Clupei</taxon>
        <taxon>Clupeiformes</taxon>
        <taxon>Clupeoidei</taxon>
        <taxon>Clupeidae</taxon>
        <taxon>Alosa</taxon>
    </lineage>
</organism>
<dbReference type="SUPFAM" id="SSF53335">
    <property type="entry name" value="S-adenosyl-L-methionine-dependent methyltransferases"/>
    <property type="match status" value="1"/>
</dbReference>
<comment type="caution">
    <text evidence="2">The sequence shown here is derived from an EMBL/GenBank/DDBJ whole genome shotgun (WGS) entry which is preliminary data.</text>
</comment>
<dbReference type="InterPro" id="IPR029063">
    <property type="entry name" value="SAM-dependent_MTases_sf"/>
</dbReference>
<feature type="domain" description="Methyltransferase" evidence="1">
    <location>
        <begin position="70"/>
        <end position="161"/>
    </location>
</feature>
<dbReference type="EMBL" id="JADWDJ010000002">
    <property type="protein sequence ID" value="KAG5284500.1"/>
    <property type="molecule type" value="Genomic_DNA"/>
</dbReference>
<dbReference type="InterPro" id="IPR041698">
    <property type="entry name" value="Methyltransf_25"/>
</dbReference>
<proteinExistence type="predicted"/>
<keyword evidence="3" id="KW-1185">Reference proteome</keyword>